<evidence type="ECO:0000259" key="1">
    <source>
        <dbReference type="PROSITE" id="PS50883"/>
    </source>
</evidence>
<feature type="domain" description="EAL" evidence="1">
    <location>
        <begin position="1"/>
        <end position="229"/>
    </location>
</feature>
<name>A0ABZ0Q6W0_9LACO</name>
<dbReference type="InterPro" id="IPR050706">
    <property type="entry name" value="Cyclic-di-GMP_PDE-like"/>
</dbReference>
<organism evidence="2 3">
    <name type="scientific">Pediococcus inopinatus</name>
    <dbReference type="NCBI Taxonomy" id="114090"/>
    <lineage>
        <taxon>Bacteria</taxon>
        <taxon>Bacillati</taxon>
        <taxon>Bacillota</taxon>
        <taxon>Bacilli</taxon>
        <taxon>Lactobacillales</taxon>
        <taxon>Lactobacillaceae</taxon>
        <taxon>Pediococcus</taxon>
    </lineage>
</organism>
<dbReference type="Gene3D" id="3.20.20.450">
    <property type="entry name" value="EAL domain"/>
    <property type="match status" value="1"/>
</dbReference>
<dbReference type="EMBL" id="CP104778">
    <property type="protein sequence ID" value="WPC21885.1"/>
    <property type="molecule type" value="Genomic_DNA"/>
</dbReference>
<dbReference type="Proteomes" id="UP001302696">
    <property type="component" value="Chromosome"/>
</dbReference>
<evidence type="ECO:0000313" key="3">
    <source>
        <dbReference type="Proteomes" id="UP001302696"/>
    </source>
</evidence>
<dbReference type="InterPro" id="IPR001633">
    <property type="entry name" value="EAL_dom"/>
</dbReference>
<gene>
    <name evidence="2" type="ORF">N6G96_01340</name>
</gene>
<proteinExistence type="predicted"/>
<keyword evidence="3" id="KW-1185">Reference proteome</keyword>
<protein>
    <submittedName>
        <fullName evidence="2">EAL domain-containing protein</fullName>
    </submittedName>
</protein>
<dbReference type="SMART" id="SM00052">
    <property type="entry name" value="EAL"/>
    <property type="match status" value="1"/>
</dbReference>
<dbReference type="SUPFAM" id="SSF141868">
    <property type="entry name" value="EAL domain-like"/>
    <property type="match status" value="1"/>
</dbReference>
<dbReference type="InterPro" id="IPR035919">
    <property type="entry name" value="EAL_sf"/>
</dbReference>
<dbReference type="PANTHER" id="PTHR33121:SF76">
    <property type="entry name" value="SIGNALING PROTEIN"/>
    <property type="match status" value="1"/>
</dbReference>
<accession>A0ABZ0Q6W0</accession>
<reference evidence="3" key="1">
    <citation type="submission" date="2024-06" db="EMBL/GenBank/DDBJ databases">
        <authorList>
            <person name="Chang H.C."/>
            <person name="Mun S.Y."/>
        </authorList>
    </citation>
    <scope>NUCLEOTIDE SEQUENCE [LARGE SCALE GENOMIC DNA]</scope>
    <source>
        <strain evidence="3">KT1</strain>
    </source>
</reference>
<dbReference type="PROSITE" id="PS50883">
    <property type="entry name" value="EAL"/>
    <property type="match status" value="1"/>
</dbReference>
<dbReference type="RefSeq" id="WP_057773110.1">
    <property type="nucleotide sequence ID" value="NZ_BBIM01000027.1"/>
</dbReference>
<dbReference type="PANTHER" id="PTHR33121">
    <property type="entry name" value="CYCLIC DI-GMP PHOSPHODIESTERASE PDEF"/>
    <property type="match status" value="1"/>
</dbReference>
<sequence>MLRFWGQPKFSRDPLEPVGYELFLREGSMTEWEVPSDFSKFTASQIANLLIQTAPALPHNMKSLSVNLDIDQFIDPQFCQTFVSIQNEISCRHLSIELTEHPSDTPIPDQILLAATKRYTDANFAVILDDVGSGDNQLKRVKLLNNYVNEYKFAVQNFRPGESLEAIVPKLSFWCDLARTNNKVFTIEGVESKKDLLTLSDYQADMLQGYTLGRPVLLPIKGDSEKSLVHC</sequence>
<evidence type="ECO:0000313" key="2">
    <source>
        <dbReference type="EMBL" id="WPC21885.1"/>
    </source>
</evidence>
<dbReference type="Pfam" id="PF00563">
    <property type="entry name" value="EAL"/>
    <property type="match status" value="1"/>
</dbReference>